<dbReference type="AlphaFoldDB" id="A0A915IM81"/>
<dbReference type="WBParaSite" id="nRc.2.0.1.t15081-RA">
    <property type="protein sequence ID" value="nRc.2.0.1.t15081-RA"/>
    <property type="gene ID" value="nRc.2.0.1.g15081"/>
</dbReference>
<sequence length="59" mass="6642">MERLASMLGADKNYEGITVEEQQDKICLCADDTTFLAKNRKGLEEALNIIKGIPFCYND</sequence>
<name>A0A915IM81_ROMCU</name>
<keyword evidence="1" id="KW-1185">Reference proteome</keyword>
<evidence type="ECO:0000313" key="1">
    <source>
        <dbReference type="Proteomes" id="UP000887565"/>
    </source>
</evidence>
<proteinExistence type="predicted"/>
<evidence type="ECO:0000313" key="2">
    <source>
        <dbReference type="WBParaSite" id="nRc.2.0.1.t15081-RA"/>
    </source>
</evidence>
<accession>A0A915IM81</accession>
<protein>
    <submittedName>
        <fullName evidence="2">Uncharacterized protein</fullName>
    </submittedName>
</protein>
<dbReference type="Proteomes" id="UP000887565">
    <property type="component" value="Unplaced"/>
</dbReference>
<reference evidence="2" key="1">
    <citation type="submission" date="2022-11" db="UniProtKB">
        <authorList>
            <consortium name="WormBaseParasite"/>
        </authorList>
    </citation>
    <scope>IDENTIFICATION</scope>
</reference>
<organism evidence="1 2">
    <name type="scientific">Romanomermis culicivorax</name>
    <name type="common">Nematode worm</name>
    <dbReference type="NCBI Taxonomy" id="13658"/>
    <lineage>
        <taxon>Eukaryota</taxon>
        <taxon>Metazoa</taxon>
        <taxon>Ecdysozoa</taxon>
        <taxon>Nematoda</taxon>
        <taxon>Enoplea</taxon>
        <taxon>Dorylaimia</taxon>
        <taxon>Mermithida</taxon>
        <taxon>Mermithoidea</taxon>
        <taxon>Mermithidae</taxon>
        <taxon>Romanomermis</taxon>
    </lineage>
</organism>